<accession>A0AC61R0A6</accession>
<name>A0AC61R0A6_9FIRM</name>
<keyword evidence="2" id="KW-1185">Reference proteome</keyword>
<proteinExistence type="predicted"/>
<evidence type="ECO:0000313" key="2">
    <source>
        <dbReference type="Proteomes" id="UP000307720"/>
    </source>
</evidence>
<dbReference type="EMBL" id="SRZB01000006">
    <property type="protein sequence ID" value="TGX99647.1"/>
    <property type="molecule type" value="Genomic_DNA"/>
</dbReference>
<protein>
    <submittedName>
        <fullName evidence="1">D-alanine--D-alanine ligase</fullName>
    </submittedName>
</protein>
<reference evidence="1" key="1">
    <citation type="submission" date="2019-04" db="EMBL/GenBank/DDBJ databases">
        <title>Microbes associate with the intestines of laboratory mice.</title>
        <authorList>
            <person name="Navarre W."/>
            <person name="Wong E."/>
            <person name="Huang K."/>
            <person name="Tropini C."/>
            <person name="Ng K."/>
            <person name="Yu B."/>
        </authorList>
    </citation>
    <scope>NUCLEOTIDE SEQUENCE</scope>
    <source>
        <strain evidence="1">NM72_1-8</strain>
    </source>
</reference>
<evidence type="ECO:0000313" key="1">
    <source>
        <dbReference type="EMBL" id="TGX99647.1"/>
    </source>
</evidence>
<sequence>MKIVVLAGGISTEREISVVSGTKVCEALRAKGHRAILLDVYFGLEGADVDEAFTEEYDIAAAAAYIRSFDSRVEASVSAGREFFGPRVLALCKEADMVFMALHGENGENGKVQAAFDLFGIHYTGSGYLGSALAMDKGLSKQIFRENGIPTPESVLIHRSEPRKTAEEYGMAFPCVVKTCCGGSSVGVYITEDEAAFADALEEAFTYEPQVVLETYIRGREFSVGVVDGKPYPIIEIAPLEGFYDYKNKYEPGSTIETCPACLSEEQTEKMQEYAVRAYEALRLESYGRIDFLMDEDGKMFCLEANTLPGMTPTSLLPQEAAAMGIGFAKLCETLIQVSKEKKFI</sequence>
<dbReference type="Proteomes" id="UP000307720">
    <property type="component" value="Unassembled WGS sequence"/>
</dbReference>
<comment type="caution">
    <text evidence="1">The sequence shown here is derived from an EMBL/GenBank/DDBJ whole genome shotgun (WGS) entry which is preliminary data.</text>
</comment>
<keyword evidence="1" id="KW-0436">Ligase</keyword>
<gene>
    <name evidence="1" type="ORF">E5357_05050</name>
</gene>
<organism evidence="1 2">
    <name type="scientific">Hominisplanchenecus murintestinalis</name>
    <dbReference type="NCBI Taxonomy" id="2941517"/>
    <lineage>
        <taxon>Bacteria</taxon>
        <taxon>Bacillati</taxon>
        <taxon>Bacillota</taxon>
        <taxon>Clostridia</taxon>
        <taxon>Lachnospirales</taxon>
        <taxon>Lachnospiraceae</taxon>
        <taxon>Hominisplanchenecus</taxon>
    </lineage>
</organism>